<proteinExistence type="predicted"/>
<sequence length="88" mass="10655">MFLAQYNLFPVRHIPDGILNKPGITLREYDKKKYHDLRIYKVFESKGSNFWEKTLYYTGLKNVRENESYRKYAKMYNSLCGKILHNKK</sequence>
<name>A0A6C0JMZ0_9ZZZZ</name>
<protein>
    <submittedName>
        <fullName evidence="1">Uncharacterized protein</fullName>
    </submittedName>
</protein>
<evidence type="ECO:0000313" key="1">
    <source>
        <dbReference type="EMBL" id="QHU06733.1"/>
    </source>
</evidence>
<dbReference type="AlphaFoldDB" id="A0A6C0JMZ0"/>
<organism evidence="1">
    <name type="scientific">viral metagenome</name>
    <dbReference type="NCBI Taxonomy" id="1070528"/>
    <lineage>
        <taxon>unclassified sequences</taxon>
        <taxon>metagenomes</taxon>
        <taxon>organismal metagenomes</taxon>
    </lineage>
</organism>
<accession>A0A6C0JMZ0</accession>
<dbReference type="EMBL" id="MN740667">
    <property type="protein sequence ID" value="QHU06733.1"/>
    <property type="molecule type" value="Genomic_DNA"/>
</dbReference>
<reference evidence="1" key="1">
    <citation type="journal article" date="2020" name="Nature">
        <title>Giant virus diversity and host interactions through global metagenomics.</title>
        <authorList>
            <person name="Schulz F."/>
            <person name="Roux S."/>
            <person name="Paez-Espino D."/>
            <person name="Jungbluth S."/>
            <person name="Walsh D.A."/>
            <person name="Denef V.J."/>
            <person name="McMahon K.D."/>
            <person name="Konstantinidis K.T."/>
            <person name="Eloe-Fadrosh E.A."/>
            <person name="Kyrpides N.C."/>
            <person name="Woyke T."/>
        </authorList>
    </citation>
    <scope>NUCLEOTIDE SEQUENCE</scope>
    <source>
        <strain evidence="1">GVMAG-S-1038524-41</strain>
    </source>
</reference>